<gene>
    <name evidence="2" type="ORF">MTR67_032056</name>
</gene>
<dbReference type="GO" id="GO:0003676">
    <property type="term" value="F:nucleic acid binding"/>
    <property type="evidence" value="ECO:0007669"/>
    <property type="project" value="InterPro"/>
</dbReference>
<dbReference type="PANTHER" id="PTHR47723">
    <property type="entry name" value="OS05G0353850 PROTEIN"/>
    <property type="match status" value="1"/>
</dbReference>
<keyword evidence="3" id="KW-1185">Reference proteome</keyword>
<feature type="non-terminal residue" evidence="2">
    <location>
        <position position="202"/>
    </location>
</feature>
<dbReference type="InterPro" id="IPR002156">
    <property type="entry name" value="RNaseH_domain"/>
</dbReference>
<evidence type="ECO:0000259" key="1">
    <source>
        <dbReference type="Pfam" id="PF13456"/>
    </source>
</evidence>
<evidence type="ECO:0000313" key="2">
    <source>
        <dbReference type="EMBL" id="WMV38671.1"/>
    </source>
</evidence>
<dbReference type="InterPro" id="IPR036397">
    <property type="entry name" value="RNaseH_sf"/>
</dbReference>
<dbReference type="Proteomes" id="UP001234989">
    <property type="component" value="Chromosome 7"/>
</dbReference>
<accession>A0AAF0ZEW9</accession>
<dbReference type="SUPFAM" id="SSF53098">
    <property type="entry name" value="Ribonuclease H-like"/>
    <property type="match status" value="1"/>
</dbReference>
<name>A0AAF0ZEW9_SOLVR</name>
<dbReference type="GO" id="GO:0004523">
    <property type="term" value="F:RNA-DNA hybrid ribonuclease activity"/>
    <property type="evidence" value="ECO:0007669"/>
    <property type="project" value="InterPro"/>
</dbReference>
<evidence type="ECO:0000313" key="3">
    <source>
        <dbReference type="Proteomes" id="UP001234989"/>
    </source>
</evidence>
<dbReference type="Gene3D" id="3.30.420.10">
    <property type="entry name" value="Ribonuclease H-like superfamily/Ribonuclease H"/>
    <property type="match status" value="1"/>
</dbReference>
<dbReference type="AlphaFoldDB" id="A0AAF0ZEW9"/>
<organism evidence="2 3">
    <name type="scientific">Solanum verrucosum</name>
    <dbReference type="NCBI Taxonomy" id="315347"/>
    <lineage>
        <taxon>Eukaryota</taxon>
        <taxon>Viridiplantae</taxon>
        <taxon>Streptophyta</taxon>
        <taxon>Embryophyta</taxon>
        <taxon>Tracheophyta</taxon>
        <taxon>Spermatophyta</taxon>
        <taxon>Magnoliopsida</taxon>
        <taxon>eudicotyledons</taxon>
        <taxon>Gunneridae</taxon>
        <taxon>Pentapetalae</taxon>
        <taxon>asterids</taxon>
        <taxon>lamiids</taxon>
        <taxon>Solanales</taxon>
        <taxon>Solanaceae</taxon>
        <taxon>Solanoideae</taxon>
        <taxon>Solaneae</taxon>
        <taxon>Solanum</taxon>
    </lineage>
</organism>
<dbReference type="InterPro" id="IPR053151">
    <property type="entry name" value="RNase_H-like"/>
</dbReference>
<dbReference type="EMBL" id="CP133618">
    <property type="protein sequence ID" value="WMV38671.1"/>
    <property type="molecule type" value="Genomic_DNA"/>
</dbReference>
<protein>
    <recommendedName>
        <fullName evidence="1">RNase H type-1 domain-containing protein</fullName>
    </recommendedName>
</protein>
<proteinExistence type="predicted"/>
<dbReference type="CDD" id="cd06222">
    <property type="entry name" value="RNase_H_like"/>
    <property type="match status" value="1"/>
</dbReference>
<dbReference type="Pfam" id="PF13456">
    <property type="entry name" value="RVT_3"/>
    <property type="match status" value="1"/>
</dbReference>
<dbReference type="InterPro" id="IPR044730">
    <property type="entry name" value="RNase_H-like_dom_plant"/>
</dbReference>
<dbReference type="InterPro" id="IPR012337">
    <property type="entry name" value="RNaseH-like_sf"/>
</dbReference>
<dbReference type="PANTHER" id="PTHR47723:SF7">
    <property type="entry name" value="RNASE H FAMILY PROTEIN"/>
    <property type="match status" value="1"/>
</dbReference>
<feature type="domain" description="RNase H type-1" evidence="1">
    <location>
        <begin position="33"/>
        <end position="133"/>
    </location>
</feature>
<sequence length="202" mass="23222">MRQKFSTMDWSWSWPKVCQVAESYKPRLREHYGTGGVVRTGNGQMVMAFASPIHLHTNNYSEAQTDLAAPGHNFTFELDSLLIVNMILGLDNILWKLQEIIKKIQKNVELQGITVQHCYKEGNTVVDSLAKYATNITNNEVFLQEDDLPQEIKGALRIDRLHMPSFNLRSIQIRFSTPYRIVKEVLLEAHDYSFRVALLPSQ</sequence>
<reference evidence="2" key="1">
    <citation type="submission" date="2023-08" db="EMBL/GenBank/DDBJ databases">
        <title>A de novo genome assembly of Solanum verrucosum Schlechtendal, a Mexican diploid species geographically isolated from the other diploid A-genome species in potato relatives.</title>
        <authorList>
            <person name="Hosaka K."/>
        </authorList>
    </citation>
    <scope>NUCLEOTIDE SEQUENCE</scope>
    <source>
        <tissue evidence="2">Young leaves</tissue>
    </source>
</reference>